<keyword evidence="2" id="KW-1133">Transmembrane helix</keyword>
<sequence length="372" mass="42595">MFEQPSQPKPNSTINWLNTKRTGKSSDDNDYGNNNKHLPVRCHRRHSFVRELLLETNSSNSTNEIQSPMEQNDQKVVTASIIDTKTDQEKFQLSSVMASDPIFVYSSKRRQCPCNIVDNKDYNRQQTTASSIFSNSKYSPSKTQLHLGTQRVYTGKQLNETENAKEVEQGKHDYCKTNLPDDDDDVRTENQSLSSSVMLSLPRNASFSPPFAIMGSINGDGDDDATNCTEECPHQQTNQNVTTEKAVVEEVRRNDVDPLADIAYWQNMTEKEESRGKTVKTGDFSIRHALAKKIQMKREPRTTIITMIVVFFGYHLFWKEGRKSYRCGRFRLVMVSEHLEKLFFAILLSARVALPVVQFGSIEVFKTRILKW</sequence>
<feature type="compositionally biased region" description="Polar residues" evidence="1">
    <location>
        <begin position="1"/>
        <end position="20"/>
    </location>
</feature>
<feature type="region of interest" description="Disordered" evidence="1">
    <location>
        <begin position="162"/>
        <end position="190"/>
    </location>
</feature>
<reference evidence="3 4" key="1">
    <citation type="submission" date="2016-09" db="EMBL/GenBank/DDBJ databases">
        <title>Extensive genetic diversity and differential bi-allelic expression allows diatom success in the polar Southern Ocean.</title>
        <authorList>
            <consortium name="DOE Joint Genome Institute"/>
            <person name="Mock T."/>
            <person name="Otillar R.P."/>
            <person name="Strauss J."/>
            <person name="Dupont C."/>
            <person name="Frickenhaus S."/>
            <person name="Maumus F."/>
            <person name="Mcmullan M."/>
            <person name="Sanges R."/>
            <person name="Schmutz J."/>
            <person name="Toseland A."/>
            <person name="Valas R."/>
            <person name="Veluchamy A."/>
            <person name="Ward B.J."/>
            <person name="Allen A."/>
            <person name="Barry K."/>
            <person name="Falciatore A."/>
            <person name="Ferrante M."/>
            <person name="Fortunato A.E."/>
            <person name="Gloeckner G."/>
            <person name="Gruber A."/>
            <person name="Hipkin R."/>
            <person name="Janech M."/>
            <person name="Kroth P."/>
            <person name="Leese F."/>
            <person name="Lindquist E."/>
            <person name="Lyon B.R."/>
            <person name="Martin J."/>
            <person name="Mayer C."/>
            <person name="Parker M."/>
            <person name="Quesneville H."/>
            <person name="Raymond J."/>
            <person name="Uhlig C."/>
            <person name="Valentin K.U."/>
            <person name="Worden A.Z."/>
            <person name="Armbrust E.V."/>
            <person name="Bowler C."/>
            <person name="Green B."/>
            <person name="Moulton V."/>
            <person name="Van Oosterhout C."/>
            <person name="Grigoriev I."/>
        </authorList>
    </citation>
    <scope>NUCLEOTIDE SEQUENCE [LARGE SCALE GENOMIC DNA]</scope>
    <source>
        <strain evidence="3 4">CCMP1102</strain>
    </source>
</reference>
<keyword evidence="4" id="KW-1185">Reference proteome</keyword>
<dbReference type="AlphaFoldDB" id="A0A1E7FEW4"/>
<feature type="compositionally biased region" description="Basic and acidic residues" evidence="1">
    <location>
        <begin position="162"/>
        <end position="175"/>
    </location>
</feature>
<evidence type="ECO:0000256" key="1">
    <source>
        <dbReference type="SAM" id="MobiDB-lite"/>
    </source>
</evidence>
<accession>A0A1E7FEW4</accession>
<dbReference type="InParanoid" id="A0A1E7FEW4"/>
<evidence type="ECO:0000313" key="3">
    <source>
        <dbReference type="EMBL" id="OEU16595.1"/>
    </source>
</evidence>
<feature type="transmembrane region" description="Helical" evidence="2">
    <location>
        <begin position="302"/>
        <end position="318"/>
    </location>
</feature>
<feature type="region of interest" description="Disordered" evidence="1">
    <location>
        <begin position="1"/>
        <end position="38"/>
    </location>
</feature>
<keyword evidence="2" id="KW-0472">Membrane</keyword>
<dbReference type="EMBL" id="KV784358">
    <property type="protein sequence ID" value="OEU16595.1"/>
    <property type="molecule type" value="Genomic_DNA"/>
</dbReference>
<keyword evidence="2" id="KW-0812">Transmembrane</keyword>
<gene>
    <name evidence="3" type="ORF">FRACYDRAFT_269051</name>
</gene>
<dbReference type="KEGG" id="fcy:FRACYDRAFT_269051"/>
<evidence type="ECO:0000313" key="4">
    <source>
        <dbReference type="Proteomes" id="UP000095751"/>
    </source>
</evidence>
<evidence type="ECO:0000256" key="2">
    <source>
        <dbReference type="SAM" id="Phobius"/>
    </source>
</evidence>
<name>A0A1E7FEW4_9STRA</name>
<organism evidence="3 4">
    <name type="scientific">Fragilariopsis cylindrus CCMP1102</name>
    <dbReference type="NCBI Taxonomy" id="635003"/>
    <lineage>
        <taxon>Eukaryota</taxon>
        <taxon>Sar</taxon>
        <taxon>Stramenopiles</taxon>
        <taxon>Ochrophyta</taxon>
        <taxon>Bacillariophyta</taxon>
        <taxon>Bacillariophyceae</taxon>
        <taxon>Bacillariophycidae</taxon>
        <taxon>Bacillariales</taxon>
        <taxon>Bacillariaceae</taxon>
        <taxon>Fragilariopsis</taxon>
    </lineage>
</organism>
<dbReference type="Proteomes" id="UP000095751">
    <property type="component" value="Unassembled WGS sequence"/>
</dbReference>
<protein>
    <submittedName>
        <fullName evidence="3">Uncharacterized protein</fullName>
    </submittedName>
</protein>
<proteinExistence type="predicted"/>